<feature type="transmembrane region" description="Helical" evidence="6">
    <location>
        <begin position="96"/>
        <end position="118"/>
    </location>
</feature>
<protein>
    <submittedName>
        <fullName evidence="7">Permease</fullName>
    </submittedName>
</protein>
<keyword evidence="4 6" id="KW-1133">Transmembrane helix</keyword>
<dbReference type="Gene3D" id="1.10.4160.10">
    <property type="entry name" value="Hydantoin permease"/>
    <property type="match status" value="1"/>
</dbReference>
<keyword evidence="5 6" id="KW-0472">Membrane</keyword>
<feature type="transmembrane region" description="Helical" evidence="6">
    <location>
        <begin position="56"/>
        <end position="76"/>
    </location>
</feature>
<evidence type="ECO:0000313" key="7">
    <source>
        <dbReference type="EMBL" id="EGH47845.1"/>
    </source>
</evidence>
<evidence type="ECO:0000256" key="6">
    <source>
        <dbReference type="SAM" id="Phobius"/>
    </source>
</evidence>
<dbReference type="InterPro" id="IPR030191">
    <property type="entry name" value="CodB"/>
</dbReference>
<keyword evidence="3 6" id="KW-0812">Transmembrane</keyword>
<dbReference type="HOGENOM" id="CLU_1964294_0_0_6"/>
<accession>F3GL92</accession>
<dbReference type="AlphaFoldDB" id="F3GL92"/>
<dbReference type="InterPro" id="IPR001248">
    <property type="entry name" value="Pur-cyt_permease"/>
</dbReference>
<reference evidence="7 8" key="1">
    <citation type="journal article" date="2011" name="PLoS Pathog.">
        <title>Dynamic evolution of pathogenicity revealed by sequencing and comparative genomics of 19 Pseudomonas syringae isolates.</title>
        <authorList>
            <person name="Baltrus D.A."/>
            <person name="Nishimura M.T."/>
            <person name="Romanchuk A."/>
            <person name="Chang J.H."/>
            <person name="Mukhtar M.S."/>
            <person name="Cherkis K."/>
            <person name="Roach J."/>
            <person name="Grant S.R."/>
            <person name="Jones C.D."/>
            <person name="Dangl J.L."/>
        </authorList>
    </citation>
    <scope>NUCLEOTIDE SEQUENCE [LARGE SCALE GENOMIC DNA]</scope>
    <source>
        <strain evidence="7 8">1704B</strain>
    </source>
</reference>
<gene>
    <name evidence="7" type="ORF">PSYPI_38454</name>
</gene>
<feature type="transmembrane region" description="Helical" evidence="6">
    <location>
        <begin position="26"/>
        <end position="49"/>
    </location>
</feature>
<proteinExistence type="inferred from homology"/>
<dbReference type="PANTHER" id="PTHR30569">
    <property type="entry name" value="CYTOSINE TRANSPORTER CODB"/>
    <property type="match status" value="1"/>
</dbReference>
<evidence type="ECO:0000256" key="1">
    <source>
        <dbReference type="ARBA" id="ARBA00004141"/>
    </source>
</evidence>
<dbReference type="Proteomes" id="UP000004986">
    <property type="component" value="Unassembled WGS sequence"/>
</dbReference>
<dbReference type="EMBL" id="AEAI01002566">
    <property type="protein sequence ID" value="EGH47845.1"/>
    <property type="molecule type" value="Genomic_DNA"/>
</dbReference>
<dbReference type="GO" id="GO:0015209">
    <property type="term" value="F:cytosine transmembrane transporter activity"/>
    <property type="evidence" value="ECO:0007669"/>
    <property type="project" value="InterPro"/>
</dbReference>
<name>F3GL92_PSESJ</name>
<dbReference type="PANTHER" id="PTHR30569:SF0">
    <property type="entry name" value="CYTOSINE PERMEASE"/>
    <property type="match status" value="1"/>
</dbReference>
<evidence type="ECO:0000256" key="2">
    <source>
        <dbReference type="ARBA" id="ARBA00008974"/>
    </source>
</evidence>
<evidence type="ECO:0000256" key="5">
    <source>
        <dbReference type="ARBA" id="ARBA00023136"/>
    </source>
</evidence>
<evidence type="ECO:0000256" key="4">
    <source>
        <dbReference type="ARBA" id="ARBA00022989"/>
    </source>
</evidence>
<organism evidence="7 8">
    <name type="scientific">Pseudomonas syringae pv. pisi str. 1704B</name>
    <dbReference type="NCBI Taxonomy" id="629263"/>
    <lineage>
        <taxon>Bacteria</taxon>
        <taxon>Pseudomonadati</taxon>
        <taxon>Pseudomonadota</taxon>
        <taxon>Gammaproteobacteria</taxon>
        <taxon>Pseudomonadales</taxon>
        <taxon>Pseudomonadaceae</taxon>
        <taxon>Pseudomonas</taxon>
        <taxon>Pseudomonas syringae</taxon>
    </lineage>
</organism>
<comment type="similarity">
    <text evidence="2">Belongs to the purine-cytosine permease (2.A.39) family.</text>
</comment>
<dbReference type="GO" id="GO:0005886">
    <property type="term" value="C:plasma membrane"/>
    <property type="evidence" value="ECO:0007669"/>
    <property type="project" value="TreeGrafter"/>
</dbReference>
<comment type="subcellular location">
    <subcellularLocation>
        <location evidence="1">Membrane</location>
        <topology evidence="1">Multi-pass membrane protein</topology>
    </subcellularLocation>
</comment>
<feature type="non-terminal residue" evidence="7">
    <location>
        <position position="128"/>
    </location>
</feature>
<comment type="caution">
    <text evidence="7">The sequence shown here is derived from an EMBL/GenBank/DDBJ whole genome shotgun (WGS) entry which is preliminary data.</text>
</comment>
<sequence>MNTPGTYSPDTPVPASQRVFGGRDLFSLWFSLGIGLMVLQTGALLAPGLGMSGSMLAIFLGTLVGVLLLASVGVIGSDTGLSSMAALKLSLGSKGASLPAVLNLLQLIGWGAFEIIVMRDAASLLGAR</sequence>
<keyword evidence="8" id="KW-1185">Reference proteome</keyword>
<dbReference type="Pfam" id="PF02133">
    <property type="entry name" value="Transp_cyt_pur"/>
    <property type="match status" value="1"/>
</dbReference>
<evidence type="ECO:0000313" key="8">
    <source>
        <dbReference type="Proteomes" id="UP000004986"/>
    </source>
</evidence>
<evidence type="ECO:0000256" key="3">
    <source>
        <dbReference type="ARBA" id="ARBA00022692"/>
    </source>
</evidence>